<feature type="region of interest" description="Disordered" evidence="13">
    <location>
        <begin position="1"/>
        <end position="28"/>
    </location>
</feature>
<evidence type="ECO:0000256" key="9">
    <source>
        <dbReference type="ARBA" id="ARBA00023065"/>
    </source>
</evidence>
<keyword evidence="11 12" id="KW-0407">Ion channel</keyword>
<dbReference type="GO" id="GO:0007602">
    <property type="term" value="P:phototransduction"/>
    <property type="evidence" value="ECO:0007669"/>
    <property type="project" value="TreeGrafter"/>
</dbReference>
<organism evidence="14 15">
    <name type="scientific">Glossina morsitans morsitans</name>
    <name type="common">Savannah tsetse fly</name>
    <dbReference type="NCBI Taxonomy" id="37546"/>
    <lineage>
        <taxon>Eukaryota</taxon>
        <taxon>Metazoa</taxon>
        <taxon>Ecdysozoa</taxon>
        <taxon>Arthropoda</taxon>
        <taxon>Hexapoda</taxon>
        <taxon>Insecta</taxon>
        <taxon>Pterygota</taxon>
        <taxon>Neoptera</taxon>
        <taxon>Endopterygota</taxon>
        <taxon>Diptera</taxon>
        <taxon>Brachycera</taxon>
        <taxon>Muscomorpha</taxon>
        <taxon>Hippoboscoidea</taxon>
        <taxon>Glossinidae</taxon>
        <taxon>Glossina</taxon>
    </lineage>
</organism>
<keyword evidence="6" id="KW-0303">Gap junction</keyword>
<dbReference type="InterPro" id="IPR000990">
    <property type="entry name" value="Innexin"/>
</dbReference>
<keyword evidence="15" id="KW-1185">Reference proteome</keyword>
<evidence type="ECO:0000256" key="7">
    <source>
        <dbReference type="ARBA" id="ARBA00022949"/>
    </source>
</evidence>
<dbReference type="GO" id="GO:0005921">
    <property type="term" value="C:gap junction"/>
    <property type="evidence" value="ECO:0007669"/>
    <property type="project" value="UniProtKB-SubCell"/>
</dbReference>
<evidence type="ECO:0000256" key="12">
    <source>
        <dbReference type="RuleBase" id="RU010713"/>
    </source>
</evidence>
<dbReference type="AlphaFoldDB" id="A0A1B0G395"/>
<evidence type="ECO:0000256" key="2">
    <source>
        <dbReference type="ARBA" id="ARBA00004651"/>
    </source>
</evidence>
<feature type="transmembrane region" description="Helical" evidence="12">
    <location>
        <begin position="395"/>
        <end position="416"/>
    </location>
</feature>
<feature type="compositionally biased region" description="Low complexity" evidence="13">
    <location>
        <begin position="9"/>
        <end position="20"/>
    </location>
</feature>
<evidence type="ECO:0000256" key="6">
    <source>
        <dbReference type="ARBA" id="ARBA00022868"/>
    </source>
</evidence>
<feature type="transmembrane region" description="Helical" evidence="12">
    <location>
        <begin position="308"/>
        <end position="330"/>
    </location>
</feature>
<reference evidence="14" key="1">
    <citation type="submission" date="2020-05" db="UniProtKB">
        <authorList>
            <consortium name="EnsemblMetazoa"/>
        </authorList>
    </citation>
    <scope>IDENTIFICATION</scope>
    <source>
        <strain evidence="14">Yale</strain>
    </source>
</reference>
<evidence type="ECO:0000256" key="13">
    <source>
        <dbReference type="SAM" id="MobiDB-lite"/>
    </source>
</evidence>
<evidence type="ECO:0000256" key="1">
    <source>
        <dbReference type="ARBA" id="ARBA00004610"/>
    </source>
</evidence>
<feature type="transmembrane region" description="Helical" evidence="12">
    <location>
        <begin position="227"/>
        <end position="249"/>
    </location>
</feature>
<protein>
    <recommendedName>
        <fullName evidence="12">Innexin</fullName>
    </recommendedName>
</protein>
<dbReference type="Pfam" id="PF00876">
    <property type="entry name" value="Innexin"/>
    <property type="match status" value="1"/>
</dbReference>
<dbReference type="EnsemblMetazoa" id="GMOY007796-RA">
    <property type="protein sequence ID" value="GMOY007796-PA"/>
    <property type="gene ID" value="GMOY007796"/>
</dbReference>
<evidence type="ECO:0000256" key="11">
    <source>
        <dbReference type="ARBA" id="ARBA00023303"/>
    </source>
</evidence>
<accession>A0A1B0G395</accession>
<dbReference type="EMBL" id="CCAG010013737">
    <property type="status" value="NOT_ANNOTATED_CDS"/>
    <property type="molecule type" value="Genomic_DNA"/>
</dbReference>
<evidence type="ECO:0000313" key="15">
    <source>
        <dbReference type="Proteomes" id="UP000092444"/>
    </source>
</evidence>
<dbReference type="PANTHER" id="PTHR11893:SF43">
    <property type="entry name" value="INNEXIN INX4-RELATED"/>
    <property type="match status" value="1"/>
</dbReference>
<name>A0A1B0G395_GLOMM</name>
<evidence type="ECO:0000256" key="10">
    <source>
        <dbReference type="ARBA" id="ARBA00023136"/>
    </source>
</evidence>
<keyword evidence="4" id="KW-1003">Cell membrane</keyword>
<dbReference type="GO" id="GO:0005886">
    <property type="term" value="C:plasma membrane"/>
    <property type="evidence" value="ECO:0007669"/>
    <property type="project" value="UniProtKB-SubCell"/>
</dbReference>
<dbReference type="GO" id="GO:0034220">
    <property type="term" value="P:monoatomic ion transmembrane transport"/>
    <property type="evidence" value="ECO:0007669"/>
    <property type="project" value="UniProtKB-KW"/>
</dbReference>
<comment type="subcellular location">
    <subcellularLocation>
        <location evidence="1">Cell junction</location>
        <location evidence="1">Gap junction</location>
    </subcellularLocation>
    <subcellularLocation>
        <location evidence="2 12">Cell membrane</location>
        <topology evidence="2 12">Multi-pass membrane protein</topology>
    </subcellularLocation>
</comment>
<proteinExistence type="inferred from homology"/>
<evidence type="ECO:0000256" key="8">
    <source>
        <dbReference type="ARBA" id="ARBA00022989"/>
    </source>
</evidence>
<evidence type="ECO:0000256" key="3">
    <source>
        <dbReference type="ARBA" id="ARBA00022448"/>
    </source>
</evidence>
<dbReference type="PhylomeDB" id="A0A1B0G395"/>
<keyword evidence="8 12" id="KW-1133">Transmembrane helix</keyword>
<sequence>MGDTQTKFNNRNANVMNNRVGSPPRQTSCSSSIGMKMPMLSNFLEFCNPPIPLRPKYFYKDVSTKNNFQEQRTVEKLFCANALAYKRHPAQSPGRSKIIGKMTTTARNSAVATSSILKSSCIKSRKSIGLMFALTLKSINQSPNDMSRSAQRTATILWIFTLLLSAKQYFGDPIECMTDSKFKNYVHSYCWTMGTFLVPSSTDDMRNEIAIGVGPRNFDKEDVNLRYYQWVVVVLLLEGLLFYVPAFLWEIWEGKRLEQLCSAVVNGPFRILVAPLIAIDELEKHKNLMKEYLSKDNRNTHQQYAMKYFICEFLNLMISIGNIIFLHFFLDGFWSKYMKALYSISFDNWHLWNQHSSQIFPKMAKCTFYTFGASGSIKINDALCMLPLNVLNEKLFAFLWVWFVLMSILAAHKLLYRLASIAFPTMRVHLIRINARHMPVQDIRQILAKKCYGDWFLLYKLSRNVNPHFFQDLMSELLLNEKRKVVRSTV</sequence>
<dbReference type="GO" id="GO:0005243">
    <property type="term" value="F:gap junction channel activity"/>
    <property type="evidence" value="ECO:0007669"/>
    <property type="project" value="TreeGrafter"/>
</dbReference>
<comment type="caution">
    <text evidence="12">Lacks conserved residue(s) required for the propagation of feature annotation.</text>
</comment>
<gene>
    <name evidence="12" type="primary">inx</name>
</gene>
<evidence type="ECO:0000256" key="5">
    <source>
        <dbReference type="ARBA" id="ARBA00022692"/>
    </source>
</evidence>
<evidence type="ECO:0000313" key="14">
    <source>
        <dbReference type="EnsemblMetazoa" id="GMOY007796-PA"/>
    </source>
</evidence>
<comment type="similarity">
    <text evidence="12">Belongs to the pannexin family.</text>
</comment>
<dbReference type="PRINTS" id="PR01262">
    <property type="entry name" value="INNEXIN"/>
</dbReference>
<dbReference type="VEuPathDB" id="VectorBase:GMOY007796"/>
<keyword evidence="9 12" id="KW-0406">Ion transport</keyword>
<keyword evidence="10 12" id="KW-0472">Membrane</keyword>
<dbReference type="PANTHER" id="PTHR11893">
    <property type="entry name" value="INNEXIN"/>
    <property type="match status" value="1"/>
</dbReference>
<keyword evidence="5 12" id="KW-0812">Transmembrane</keyword>
<keyword evidence="3 12" id="KW-0813">Transport</keyword>
<comment type="function">
    <text evidence="12">Structural component of the gap junctions.</text>
</comment>
<evidence type="ECO:0000256" key="4">
    <source>
        <dbReference type="ARBA" id="ARBA00022475"/>
    </source>
</evidence>
<dbReference type="Proteomes" id="UP000092444">
    <property type="component" value="Unassembled WGS sequence"/>
</dbReference>
<keyword evidence="7" id="KW-0965">Cell junction</keyword>
<dbReference type="PROSITE" id="PS51013">
    <property type="entry name" value="PANNEXIN"/>
    <property type="match status" value="1"/>
</dbReference>